<dbReference type="Proteomes" id="UP000756710">
    <property type="component" value="Unassembled WGS sequence"/>
</dbReference>
<keyword evidence="1" id="KW-0808">Transferase</keyword>
<dbReference type="RefSeq" id="WP_372453291.1">
    <property type="nucleotide sequence ID" value="NZ_BAABDR010000078.1"/>
</dbReference>
<name>A0A060ZBI0_9ACTN</name>
<keyword evidence="1" id="KW-0418">Kinase</keyword>
<proteinExistence type="predicted"/>
<accession>A0A060ZBI0</accession>
<keyword evidence="3" id="KW-1185">Reference proteome</keyword>
<dbReference type="AlphaFoldDB" id="A0A060ZBI0"/>
<sequence>MSLDPASLKAVGIQRAYALTELEPDVPRCLAQAGPLLERVAARMARDFLPV</sequence>
<dbReference type="EMBL" id="LK022848">
    <property type="protein sequence ID" value="CDR01545.1"/>
    <property type="molecule type" value="Genomic_DNA"/>
</dbReference>
<evidence type="ECO:0000313" key="2">
    <source>
        <dbReference type="EMBL" id="MBP2063410.1"/>
    </source>
</evidence>
<evidence type="ECO:0000313" key="1">
    <source>
        <dbReference type="EMBL" id="CDR01545.1"/>
    </source>
</evidence>
<protein>
    <submittedName>
        <fullName evidence="1">Glycerate kinase</fullName>
    </submittedName>
</protein>
<reference evidence="2 3" key="2">
    <citation type="submission" date="2021-03" db="EMBL/GenBank/DDBJ databases">
        <title>Genomic Encyclopedia of Type Strains, Phase IV (KMG-IV): sequencing the most valuable type-strain genomes for metagenomic binning, comparative biology and taxonomic classification.</title>
        <authorList>
            <person name="Goeker M."/>
        </authorList>
    </citation>
    <scope>NUCLEOTIDE SEQUENCE [LARGE SCALE GENOMIC DNA]</scope>
    <source>
        <strain evidence="2 3">DSM 41954</strain>
    </source>
</reference>
<reference evidence="1" key="1">
    <citation type="submission" date="2014-05" db="EMBL/GenBank/DDBJ databases">
        <authorList>
            <person name="Horn Fabian"/>
        </authorList>
    </citation>
    <scope>NUCLEOTIDE SEQUENCE</scope>
</reference>
<dbReference type="GO" id="GO:0016301">
    <property type="term" value="F:kinase activity"/>
    <property type="evidence" value="ECO:0007669"/>
    <property type="project" value="UniProtKB-KW"/>
</dbReference>
<dbReference type="EMBL" id="JAGGLR010000011">
    <property type="protein sequence ID" value="MBP2063410.1"/>
    <property type="molecule type" value="Genomic_DNA"/>
</dbReference>
<dbReference type="HOGENOM" id="CLU_204339_0_0_11"/>
<evidence type="ECO:0000313" key="3">
    <source>
        <dbReference type="Proteomes" id="UP000756710"/>
    </source>
</evidence>
<organism evidence="1">
    <name type="scientific">Streptomyces iranensis</name>
    <dbReference type="NCBI Taxonomy" id="576784"/>
    <lineage>
        <taxon>Bacteria</taxon>
        <taxon>Bacillati</taxon>
        <taxon>Actinomycetota</taxon>
        <taxon>Actinomycetes</taxon>
        <taxon>Kitasatosporales</taxon>
        <taxon>Streptomycetaceae</taxon>
        <taxon>Streptomyces</taxon>
        <taxon>Streptomyces violaceusniger group</taxon>
    </lineage>
</organism>
<gene>
    <name evidence="2" type="ORF">J2Z30_004431</name>
    <name evidence="1" type="ORF">SIRAN392</name>
</gene>